<evidence type="ECO:0000256" key="1">
    <source>
        <dbReference type="SAM" id="MobiDB-lite"/>
    </source>
</evidence>
<reference evidence="2 3" key="1">
    <citation type="submission" date="2020-07" db="EMBL/GenBank/DDBJ databases">
        <title>Comparative genomics of pyrophilous fungi reveals a link between fire events and developmental genes.</title>
        <authorList>
            <consortium name="DOE Joint Genome Institute"/>
            <person name="Steindorff A.S."/>
            <person name="Carver A."/>
            <person name="Calhoun S."/>
            <person name="Stillman K."/>
            <person name="Liu H."/>
            <person name="Lipzen A."/>
            <person name="Pangilinan J."/>
            <person name="Labutti K."/>
            <person name="Bruns T.D."/>
            <person name="Grigoriev I.V."/>
        </authorList>
    </citation>
    <scope>NUCLEOTIDE SEQUENCE [LARGE SCALE GENOMIC DNA]</scope>
    <source>
        <strain evidence="2 3">CBS 144469</strain>
    </source>
</reference>
<sequence length="122" mass="14140">MSPANSHPASECRKATEIRLWRFKRGRFESWARFESWDKILEEWDFGDSDSEDDAEFLARLDKSIKARARQARRFPPYVEIDDLPPLHRGCKTERQAPLKPKGFKTAADAKAPNGTIPKHEE</sequence>
<organism evidence="2 3">
    <name type="scientific">Ephemerocybe angulata</name>
    <dbReference type="NCBI Taxonomy" id="980116"/>
    <lineage>
        <taxon>Eukaryota</taxon>
        <taxon>Fungi</taxon>
        <taxon>Dikarya</taxon>
        <taxon>Basidiomycota</taxon>
        <taxon>Agaricomycotina</taxon>
        <taxon>Agaricomycetes</taxon>
        <taxon>Agaricomycetidae</taxon>
        <taxon>Agaricales</taxon>
        <taxon>Agaricineae</taxon>
        <taxon>Psathyrellaceae</taxon>
        <taxon>Ephemerocybe</taxon>
    </lineage>
</organism>
<protein>
    <submittedName>
        <fullName evidence="2">Uncharacterized protein</fullName>
    </submittedName>
</protein>
<gene>
    <name evidence="2" type="ORF">DFP72DRAFT_1068363</name>
</gene>
<evidence type="ECO:0000313" key="2">
    <source>
        <dbReference type="EMBL" id="KAF6754797.1"/>
    </source>
</evidence>
<comment type="caution">
    <text evidence="2">The sequence shown here is derived from an EMBL/GenBank/DDBJ whole genome shotgun (WGS) entry which is preliminary data.</text>
</comment>
<evidence type="ECO:0000313" key="3">
    <source>
        <dbReference type="Proteomes" id="UP000521943"/>
    </source>
</evidence>
<dbReference type="AlphaFoldDB" id="A0A8H6HYT4"/>
<proteinExistence type="predicted"/>
<feature type="region of interest" description="Disordered" evidence="1">
    <location>
        <begin position="86"/>
        <end position="122"/>
    </location>
</feature>
<accession>A0A8H6HYT4</accession>
<name>A0A8H6HYT4_9AGAR</name>
<dbReference type="EMBL" id="JACGCI010000033">
    <property type="protein sequence ID" value="KAF6754797.1"/>
    <property type="molecule type" value="Genomic_DNA"/>
</dbReference>
<dbReference type="Proteomes" id="UP000521943">
    <property type="component" value="Unassembled WGS sequence"/>
</dbReference>
<keyword evidence="3" id="KW-1185">Reference proteome</keyword>